<keyword evidence="6" id="KW-1185">Reference proteome</keyword>
<name>A0A4Q1R650_9ACTN</name>
<dbReference type="Pfam" id="PF13613">
    <property type="entry name" value="HTH_Tnp_4"/>
    <property type="match status" value="1"/>
</dbReference>
<dbReference type="GeneID" id="95777956"/>
<dbReference type="InterPro" id="IPR027805">
    <property type="entry name" value="Transposase_HTH_dom"/>
</dbReference>
<evidence type="ECO:0000256" key="2">
    <source>
        <dbReference type="ARBA" id="ARBA00022723"/>
    </source>
</evidence>
<organism evidence="5 6">
    <name type="scientific">Streptomyces sioyaensis</name>
    <dbReference type="NCBI Taxonomy" id="67364"/>
    <lineage>
        <taxon>Bacteria</taxon>
        <taxon>Bacillati</taxon>
        <taxon>Actinomycetota</taxon>
        <taxon>Actinomycetes</taxon>
        <taxon>Kitasatosporales</taxon>
        <taxon>Streptomycetaceae</taxon>
        <taxon>Streptomyces</taxon>
    </lineage>
</organism>
<gene>
    <name evidence="5" type="ORF">EST54_08075</name>
</gene>
<proteinExistence type="predicted"/>
<dbReference type="Pfam" id="PF13359">
    <property type="entry name" value="DDE_Tnp_4"/>
    <property type="match status" value="1"/>
</dbReference>
<dbReference type="Proteomes" id="UP000289482">
    <property type="component" value="Unassembled WGS sequence"/>
</dbReference>
<comment type="cofactor">
    <cofactor evidence="1">
        <name>a divalent metal cation</name>
        <dbReference type="ChEBI" id="CHEBI:60240"/>
    </cofactor>
</comment>
<feature type="domain" description="DDE Tnp4" evidence="3">
    <location>
        <begin position="140"/>
        <end position="300"/>
    </location>
</feature>
<evidence type="ECO:0000259" key="4">
    <source>
        <dbReference type="Pfam" id="PF13613"/>
    </source>
</evidence>
<evidence type="ECO:0000256" key="1">
    <source>
        <dbReference type="ARBA" id="ARBA00001968"/>
    </source>
</evidence>
<reference evidence="5 6" key="1">
    <citation type="submission" date="2019-01" db="EMBL/GenBank/DDBJ databases">
        <title>Draft genome sequences of the type strain Streptomyces sioyaensis DSM 40032 and its novel strain, TM32, a thermotolerant antibiotics-producing actinobacterium.</title>
        <authorList>
            <person name="Nakaew N."/>
            <person name="Lumyong S."/>
            <person name="Sloan W.T."/>
            <person name="Sungthong R."/>
        </authorList>
    </citation>
    <scope>NUCLEOTIDE SEQUENCE [LARGE SCALE GENOMIC DNA]</scope>
    <source>
        <strain evidence="5 6">DSM 40032</strain>
    </source>
</reference>
<feature type="domain" description="Transposase Helix-turn-helix" evidence="4">
    <location>
        <begin position="61"/>
        <end position="110"/>
    </location>
</feature>
<dbReference type="RefSeq" id="WP_129246526.1">
    <property type="nucleotide sequence ID" value="NZ_SDIF01000015.1"/>
</dbReference>
<evidence type="ECO:0000313" key="5">
    <source>
        <dbReference type="EMBL" id="RXS68750.1"/>
    </source>
</evidence>
<dbReference type="EMBL" id="SDIF01000015">
    <property type="protein sequence ID" value="RXS68750.1"/>
    <property type="molecule type" value="Genomic_DNA"/>
</dbReference>
<dbReference type="GO" id="GO:0046872">
    <property type="term" value="F:metal ion binding"/>
    <property type="evidence" value="ECO:0007669"/>
    <property type="project" value="UniProtKB-KW"/>
</dbReference>
<keyword evidence="2" id="KW-0479">Metal-binding</keyword>
<protein>
    <submittedName>
        <fullName evidence="5">IS5/IS1182 family transposase</fullName>
    </submittedName>
</protein>
<evidence type="ECO:0000313" key="6">
    <source>
        <dbReference type="Proteomes" id="UP000289482"/>
    </source>
</evidence>
<dbReference type="InterPro" id="IPR027806">
    <property type="entry name" value="HARBI1_dom"/>
</dbReference>
<comment type="caution">
    <text evidence="5">The sequence shown here is derived from an EMBL/GenBank/DDBJ whole genome shotgun (WGS) entry which is preliminary data.</text>
</comment>
<evidence type="ECO:0000259" key="3">
    <source>
        <dbReference type="Pfam" id="PF13359"/>
    </source>
</evidence>
<sequence>MTQYLARTALSHRICTGLSRRRLGALIGELAGPWMASEAGRLHKRRGHERLRAAGAGPNHELVFTDRMIATLVILRFQLPHAALALFYDVDRSTITRAVHEIRPLLAARGFVVPGQPDLRLRTLADVFAYAAAKGVELRIDGTEVQVRRPRANKPGRRTFISGKRRQNTKKATVITDGKGRTLWTGAFRPGRMHDQTALKTEGIWDLFEQFPGVRAKVDAGYLGLARDFPNQVEAPPKKPNKDATPEELAVWERARHQQSSERICVEHGNAEHKQWRPLQRWIGRREYYDEIHSAIAGLVSDRAAER</sequence>
<accession>A0A4Q1R650</accession>
<dbReference type="AlphaFoldDB" id="A0A4Q1R650"/>